<evidence type="ECO:0000256" key="3">
    <source>
        <dbReference type="ARBA" id="ARBA00023163"/>
    </source>
</evidence>
<dbReference type="Gene3D" id="1.10.10.10">
    <property type="entry name" value="Winged helix-like DNA-binding domain superfamily/Winged helix DNA-binding domain"/>
    <property type="match status" value="1"/>
</dbReference>
<sequence>MMSADVSAPVVSAFLSDAGRTAATVALGRLSPRERQVLVLHAQGLPNTDIGRQLHLGTVQDHVRAVLRKLGVQRRLRAALLAERTGLLVDQP</sequence>
<keyword evidence="1" id="KW-0805">Transcription regulation</keyword>
<evidence type="ECO:0000256" key="1">
    <source>
        <dbReference type="ARBA" id="ARBA00023015"/>
    </source>
</evidence>
<dbReference type="CDD" id="cd06170">
    <property type="entry name" value="LuxR_C_like"/>
    <property type="match status" value="1"/>
</dbReference>
<dbReference type="KEGG" id="salj:SMD11_6205"/>
<dbReference type="PROSITE" id="PS50043">
    <property type="entry name" value="HTH_LUXR_2"/>
    <property type="match status" value="1"/>
</dbReference>
<protein>
    <submittedName>
        <fullName evidence="5">Transcriptional regulator</fullName>
    </submittedName>
</protein>
<dbReference type="Proteomes" id="UP000195755">
    <property type="component" value="Chromosome"/>
</dbReference>
<dbReference type="PANTHER" id="PTHR44688">
    <property type="entry name" value="DNA-BINDING TRANSCRIPTIONAL ACTIVATOR DEVR_DOSR"/>
    <property type="match status" value="1"/>
</dbReference>
<dbReference type="InterPro" id="IPR000792">
    <property type="entry name" value="Tscrpt_reg_LuxR_C"/>
</dbReference>
<dbReference type="GO" id="GO:0003677">
    <property type="term" value="F:DNA binding"/>
    <property type="evidence" value="ECO:0007669"/>
    <property type="project" value="UniProtKB-KW"/>
</dbReference>
<dbReference type="Pfam" id="PF00196">
    <property type="entry name" value="GerE"/>
    <property type="match status" value="1"/>
</dbReference>
<gene>
    <name evidence="5" type="ORF">SMD11_6205</name>
</gene>
<proteinExistence type="predicted"/>
<organism evidence="5 6">
    <name type="scientific">Streptomyces albireticuli</name>
    <dbReference type="NCBI Taxonomy" id="1940"/>
    <lineage>
        <taxon>Bacteria</taxon>
        <taxon>Bacillati</taxon>
        <taxon>Actinomycetota</taxon>
        <taxon>Actinomycetes</taxon>
        <taxon>Kitasatosporales</taxon>
        <taxon>Streptomycetaceae</taxon>
        <taxon>Streptomyces</taxon>
    </lineage>
</organism>
<dbReference type="SMART" id="SM00421">
    <property type="entry name" value="HTH_LUXR"/>
    <property type="match status" value="1"/>
</dbReference>
<name>A0A1Z2LC47_9ACTN</name>
<reference evidence="5 6" key="1">
    <citation type="submission" date="2017-06" db="EMBL/GenBank/DDBJ databases">
        <title>Streptomyces albireticuli Genome sequencing and assembly.</title>
        <authorList>
            <person name="Wang Y."/>
            <person name="Du B."/>
            <person name="Ding Y."/>
            <person name="Liu H."/>
            <person name="Hou Q."/>
            <person name="Liu K."/>
            <person name="Yao L."/>
            <person name="Wang C."/>
        </authorList>
    </citation>
    <scope>NUCLEOTIDE SEQUENCE [LARGE SCALE GENOMIC DNA]</scope>
    <source>
        <strain evidence="5 6">MDJK11</strain>
    </source>
</reference>
<dbReference type="RefSeq" id="WP_087929519.1">
    <property type="nucleotide sequence ID" value="NZ_CP021744.1"/>
</dbReference>
<keyword evidence="3" id="KW-0804">Transcription</keyword>
<evidence type="ECO:0000256" key="2">
    <source>
        <dbReference type="ARBA" id="ARBA00023125"/>
    </source>
</evidence>
<feature type="domain" description="HTH luxR-type" evidence="4">
    <location>
        <begin position="23"/>
        <end position="86"/>
    </location>
</feature>
<evidence type="ECO:0000259" key="4">
    <source>
        <dbReference type="PROSITE" id="PS50043"/>
    </source>
</evidence>
<evidence type="ECO:0000313" key="5">
    <source>
        <dbReference type="EMBL" id="ARZ71781.1"/>
    </source>
</evidence>
<dbReference type="PANTHER" id="PTHR44688:SF16">
    <property type="entry name" value="DNA-BINDING TRANSCRIPTIONAL ACTIVATOR DEVR_DOSR"/>
    <property type="match status" value="1"/>
</dbReference>
<dbReference type="AlphaFoldDB" id="A0A1Z2LC47"/>
<dbReference type="OrthoDB" id="5476461at2"/>
<dbReference type="GO" id="GO:0006355">
    <property type="term" value="P:regulation of DNA-templated transcription"/>
    <property type="evidence" value="ECO:0007669"/>
    <property type="project" value="InterPro"/>
</dbReference>
<evidence type="ECO:0000313" key="6">
    <source>
        <dbReference type="Proteomes" id="UP000195755"/>
    </source>
</evidence>
<keyword evidence="2" id="KW-0238">DNA-binding</keyword>
<accession>A0A1Z2LC47</accession>
<dbReference type="InterPro" id="IPR036388">
    <property type="entry name" value="WH-like_DNA-bd_sf"/>
</dbReference>
<dbReference type="InterPro" id="IPR016032">
    <property type="entry name" value="Sig_transdc_resp-reg_C-effctor"/>
</dbReference>
<dbReference type="EMBL" id="CP021744">
    <property type="protein sequence ID" value="ARZ71781.1"/>
    <property type="molecule type" value="Genomic_DNA"/>
</dbReference>
<dbReference type="SUPFAM" id="SSF46894">
    <property type="entry name" value="C-terminal effector domain of the bipartite response regulators"/>
    <property type="match status" value="1"/>
</dbReference>